<dbReference type="RefSeq" id="WP_170305334.1">
    <property type="nucleotide sequence ID" value="NZ_BAAAMZ010000022.1"/>
</dbReference>
<organism evidence="1 2">
    <name type="scientific">Kitasatospora viridis</name>
    <dbReference type="NCBI Taxonomy" id="281105"/>
    <lineage>
        <taxon>Bacteria</taxon>
        <taxon>Bacillati</taxon>
        <taxon>Actinomycetota</taxon>
        <taxon>Actinomycetes</taxon>
        <taxon>Kitasatosporales</taxon>
        <taxon>Streptomycetaceae</taxon>
        <taxon>Kitasatospora</taxon>
    </lineage>
</organism>
<name>A0A561S9W5_9ACTN</name>
<comment type="caution">
    <text evidence="1">The sequence shown here is derived from an EMBL/GenBank/DDBJ whole genome shotgun (WGS) entry which is preliminary data.</text>
</comment>
<protein>
    <submittedName>
        <fullName evidence="1">Uncharacterized protein DUF955</fullName>
    </submittedName>
</protein>
<gene>
    <name evidence="1" type="ORF">FHX73_1840</name>
</gene>
<proteinExistence type="predicted"/>
<dbReference type="AlphaFoldDB" id="A0A561S9W5"/>
<dbReference type="Proteomes" id="UP000317940">
    <property type="component" value="Unassembled WGS sequence"/>
</dbReference>
<evidence type="ECO:0000313" key="2">
    <source>
        <dbReference type="Proteomes" id="UP000317940"/>
    </source>
</evidence>
<reference evidence="1 2" key="1">
    <citation type="submission" date="2019-06" db="EMBL/GenBank/DDBJ databases">
        <title>Sequencing the genomes of 1000 actinobacteria strains.</title>
        <authorList>
            <person name="Klenk H.-P."/>
        </authorList>
    </citation>
    <scope>NUCLEOTIDE SEQUENCE [LARGE SCALE GENOMIC DNA]</scope>
    <source>
        <strain evidence="1 2">DSM 44826</strain>
    </source>
</reference>
<sequence>MESHRGRPLEIVQGDFRSLGDTPCGLWVKSCDRDLILIDSSVTGPQYDQTVGHEIGHILMGHEPLSPAMLVSEMAQLVDMFQILPPSLVRDALSGVALGRTTYEDHKEREAEGFGTLVALHIKREAMRHADAQADEVLSGLRDSLGFR</sequence>
<accession>A0A561S9W5</accession>
<keyword evidence="2" id="KW-1185">Reference proteome</keyword>
<evidence type="ECO:0000313" key="1">
    <source>
        <dbReference type="EMBL" id="TWF71669.1"/>
    </source>
</evidence>
<dbReference type="EMBL" id="VIWT01000008">
    <property type="protein sequence ID" value="TWF71669.1"/>
    <property type="molecule type" value="Genomic_DNA"/>
</dbReference>